<feature type="transmembrane region" description="Helical" evidence="1">
    <location>
        <begin position="70"/>
        <end position="90"/>
    </location>
</feature>
<keyword evidence="1" id="KW-1133">Transmembrane helix</keyword>
<dbReference type="Proteomes" id="UP000263377">
    <property type="component" value="Unassembled WGS sequence"/>
</dbReference>
<organism evidence="2 3">
    <name type="scientific">Kitasatospora xanthocidica</name>
    <dbReference type="NCBI Taxonomy" id="83382"/>
    <lineage>
        <taxon>Bacteria</taxon>
        <taxon>Bacillati</taxon>
        <taxon>Actinomycetota</taxon>
        <taxon>Actinomycetes</taxon>
        <taxon>Kitasatosporales</taxon>
        <taxon>Streptomycetaceae</taxon>
        <taxon>Kitasatospora</taxon>
    </lineage>
</organism>
<keyword evidence="1" id="KW-0812">Transmembrane</keyword>
<dbReference type="EMBL" id="QVIG01000001">
    <property type="protein sequence ID" value="RGD57808.1"/>
    <property type="molecule type" value="Genomic_DNA"/>
</dbReference>
<keyword evidence="1" id="KW-0472">Membrane</keyword>
<feature type="transmembrane region" description="Helical" evidence="1">
    <location>
        <begin position="44"/>
        <end position="64"/>
    </location>
</feature>
<evidence type="ECO:0000313" key="2">
    <source>
        <dbReference type="EMBL" id="RGD57808.1"/>
    </source>
</evidence>
<evidence type="ECO:0000313" key="3">
    <source>
        <dbReference type="Proteomes" id="UP000263377"/>
    </source>
</evidence>
<proteinExistence type="predicted"/>
<name>A0A372ZPI1_9ACTN</name>
<accession>A0A372ZPI1</accession>
<gene>
    <name evidence="2" type="ORF">DR950_08420</name>
</gene>
<evidence type="ECO:0000256" key="1">
    <source>
        <dbReference type="SAM" id="Phobius"/>
    </source>
</evidence>
<comment type="caution">
    <text evidence="2">The sequence shown here is derived from an EMBL/GenBank/DDBJ whole genome shotgun (WGS) entry which is preliminary data.</text>
</comment>
<protein>
    <submittedName>
        <fullName evidence="2">YcxB family protein</fullName>
    </submittedName>
</protein>
<reference evidence="2 3" key="1">
    <citation type="submission" date="2018-08" db="EMBL/GenBank/DDBJ databases">
        <title>Diversity &amp; Physiological Properties of Lignin-Decomposing Actinobacteria from Soil.</title>
        <authorList>
            <person name="Roh S.G."/>
            <person name="Kim S.B."/>
        </authorList>
    </citation>
    <scope>NUCLEOTIDE SEQUENCE [LARGE SCALE GENOMIC DNA]</scope>
    <source>
        <strain evidence="2 3">MMS17-GH009</strain>
    </source>
</reference>
<keyword evidence="3" id="KW-1185">Reference proteome</keyword>
<dbReference type="AlphaFoldDB" id="A0A372ZPI1"/>
<sequence length="178" mass="19531">MWDVGSDERAVTSVEVRYTPTAEDFREAFAAWERCTAAGRRSRLAVYTVAVGGTAVVGLLAVLGGTVLRLLALLVAVVLLVVLAGPATRVRRVTRTAREKGEFRVLLDDQGVVVSTEASVTEFAWSEQRYYLETPRLFLLLKGSEETGVLTMLPKRGVDDLRVLGELIDRHATALVRD</sequence>